<organism evidence="3 4">
    <name type="scientific">Dysgonomonas hofstadii</name>
    <dbReference type="NCBI Taxonomy" id="637886"/>
    <lineage>
        <taxon>Bacteria</taxon>
        <taxon>Pseudomonadati</taxon>
        <taxon>Bacteroidota</taxon>
        <taxon>Bacteroidia</taxon>
        <taxon>Bacteroidales</taxon>
        <taxon>Dysgonomonadaceae</taxon>
        <taxon>Dysgonomonas</taxon>
    </lineage>
</organism>
<protein>
    <recommendedName>
        <fullName evidence="2">Outer membrane protein beta-barrel domain-containing protein</fullName>
    </recommendedName>
</protein>
<dbReference type="Proteomes" id="UP000555103">
    <property type="component" value="Unassembled WGS sequence"/>
</dbReference>
<feature type="domain" description="Outer membrane protein beta-barrel" evidence="2">
    <location>
        <begin position="20"/>
        <end position="170"/>
    </location>
</feature>
<sequence>MRKAVISILFLFTFTFTLHAQWGVKGGADYCSITGHNPYSNHAGFHIGATYDYQLSGNFYLQPALLFSLFQFRYPVTELYNSGKAQKYSLELPLNLSFQPHLTEKVKLVVDAGVYFKCGIAGNYKLKGVDDLTGSSYDDFNRFDFGLNIGGGVQISKIYIGLGYQYGLINAEKGISDYHNQITRISLGYKF</sequence>
<dbReference type="RefSeq" id="WP_183306031.1">
    <property type="nucleotide sequence ID" value="NZ_JACIEP010000003.1"/>
</dbReference>
<reference evidence="3 4" key="1">
    <citation type="submission" date="2020-08" db="EMBL/GenBank/DDBJ databases">
        <title>Genomic Encyclopedia of Type Strains, Phase IV (KMG-IV): sequencing the most valuable type-strain genomes for metagenomic binning, comparative biology and taxonomic classification.</title>
        <authorList>
            <person name="Goeker M."/>
        </authorList>
    </citation>
    <scope>NUCLEOTIDE SEQUENCE [LARGE SCALE GENOMIC DNA]</scope>
    <source>
        <strain evidence="3 4">DSM 104969</strain>
    </source>
</reference>
<keyword evidence="4" id="KW-1185">Reference proteome</keyword>
<feature type="signal peptide" evidence="1">
    <location>
        <begin position="1"/>
        <end position="20"/>
    </location>
</feature>
<dbReference type="AlphaFoldDB" id="A0A840CIR8"/>
<accession>A0A840CIR8</accession>
<evidence type="ECO:0000313" key="4">
    <source>
        <dbReference type="Proteomes" id="UP000555103"/>
    </source>
</evidence>
<dbReference type="EMBL" id="JACIEP010000003">
    <property type="protein sequence ID" value="MBB4035081.1"/>
    <property type="molecule type" value="Genomic_DNA"/>
</dbReference>
<dbReference type="Pfam" id="PF13568">
    <property type="entry name" value="OMP_b-brl_2"/>
    <property type="match status" value="1"/>
</dbReference>
<name>A0A840CIR8_9BACT</name>
<keyword evidence="1" id="KW-0732">Signal</keyword>
<evidence type="ECO:0000313" key="3">
    <source>
        <dbReference type="EMBL" id="MBB4035081.1"/>
    </source>
</evidence>
<gene>
    <name evidence="3" type="ORF">GGR21_000970</name>
</gene>
<dbReference type="InterPro" id="IPR025665">
    <property type="entry name" value="Beta-barrel_OMP_2"/>
</dbReference>
<comment type="caution">
    <text evidence="3">The sequence shown here is derived from an EMBL/GenBank/DDBJ whole genome shotgun (WGS) entry which is preliminary data.</text>
</comment>
<evidence type="ECO:0000256" key="1">
    <source>
        <dbReference type="SAM" id="SignalP"/>
    </source>
</evidence>
<feature type="chain" id="PRO_5032884092" description="Outer membrane protein beta-barrel domain-containing protein" evidence="1">
    <location>
        <begin position="21"/>
        <end position="191"/>
    </location>
</feature>
<dbReference type="Gene3D" id="2.40.160.20">
    <property type="match status" value="1"/>
</dbReference>
<proteinExistence type="predicted"/>
<evidence type="ECO:0000259" key="2">
    <source>
        <dbReference type="Pfam" id="PF13568"/>
    </source>
</evidence>